<evidence type="ECO:0000256" key="6">
    <source>
        <dbReference type="ARBA" id="ARBA00048552"/>
    </source>
</evidence>
<evidence type="ECO:0000256" key="1">
    <source>
        <dbReference type="ARBA" id="ARBA00004026"/>
    </source>
</evidence>
<dbReference type="GO" id="GO:0006351">
    <property type="term" value="P:DNA-templated transcription"/>
    <property type="evidence" value="ECO:0007669"/>
    <property type="project" value="UniProtKB-UniRule"/>
</dbReference>
<feature type="domain" description="RNA polymerase Rpb2" evidence="12">
    <location>
        <begin position="1070"/>
        <end position="1144"/>
    </location>
</feature>
<dbReference type="InterPro" id="IPR015712">
    <property type="entry name" value="DNA-dir_RNA_pol_su2"/>
</dbReference>
<reference evidence="17 18" key="1">
    <citation type="submission" date="2018-07" db="EMBL/GenBank/DDBJ databases">
        <title>Genomic Encyclopedia of Type Strains, Phase IV (KMG-IV): sequencing the most valuable type-strain genomes for metagenomic binning, comparative biology and taxonomic classification.</title>
        <authorList>
            <person name="Goeker M."/>
        </authorList>
    </citation>
    <scope>NUCLEOTIDE SEQUENCE [LARGE SCALE GENOMIC DNA]</scope>
    <source>
        <strain evidence="17 18">DSM 25281</strain>
    </source>
</reference>
<gene>
    <name evidence="7" type="primary">rpoB</name>
    <name evidence="17" type="ORF">DFR59_11653</name>
</gene>
<dbReference type="NCBIfam" id="TIGR02013">
    <property type="entry name" value="rpoB"/>
    <property type="match status" value="1"/>
</dbReference>
<dbReference type="NCBIfam" id="NF001616">
    <property type="entry name" value="PRK00405.1"/>
    <property type="match status" value="1"/>
</dbReference>
<feature type="domain" description="RNA polymerase beta subunit protrusion" evidence="14">
    <location>
        <begin position="28"/>
        <end position="453"/>
    </location>
</feature>
<accession>A0A370G5C1</accession>
<dbReference type="OrthoDB" id="9803954at2"/>
<feature type="region of interest" description="Disordered" evidence="10">
    <location>
        <begin position="1147"/>
        <end position="1186"/>
    </location>
</feature>
<evidence type="ECO:0000256" key="2">
    <source>
        <dbReference type="ARBA" id="ARBA00022478"/>
    </source>
</evidence>
<evidence type="ECO:0000259" key="16">
    <source>
        <dbReference type="Pfam" id="PF10385"/>
    </source>
</evidence>
<dbReference type="InterPro" id="IPR037034">
    <property type="entry name" value="RNA_pol_Rpb2_2_sf"/>
</dbReference>
<feature type="domain" description="RNA polymerase Rpb2" evidence="13">
    <location>
        <begin position="140"/>
        <end position="289"/>
    </location>
</feature>
<dbReference type="GO" id="GO:0000428">
    <property type="term" value="C:DNA-directed RNA polymerase complex"/>
    <property type="evidence" value="ECO:0007669"/>
    <property type="project" value="UniProtKB-KW"/>
</dbReference>
<dbReference type="Gene3D" id="2.40.50.150">
    <property type="match status" value="1"/>
</dbReference>
<dbReference type="InterPro" id="IPR007644">
    <property type="entry name" value="RNA_pol_bsu_protrusion"/>
</dbReference>
<feature type="compositionally biased region" description="Acidic residues" evidence="10">
    <location>
        <begin position="1147"/>
        <end position="1163"/>
    </location>
</feature>
<dbReference type="InterPro" id="IPR042107">
    <property type="entry name" value="DNA-dir_RNA_pol_bsu_ext_1_sf"/>
</dbReference>
<dbReference type="GO" id="GO:0003677">
    <property type="term" value="F:DNA binding"/>
    <property type="evidence" value="ECO:0007669"/>
    <property type="project" value="UniProtKB-UniRule"/>
</dbReference>
<dbReference type="Gene3D" id="2.40.270.10">
    <property type="entry name" value="DNA-directed RNA polymerase, subunit 2, domain 6"/>
    <property type="match status" value="1"/>
</dbReference>
<comment type="catalytic activity">
    <reaction evidence="6 7 9">
        <text>RNA(n) + a ribonucleoside 5'-triphosphate = RNA(n+1) + diphosphate</text>
        <dbReference type="Rhea" id="RHEA:21248"/>
        <dbReference type="Rhea" id="RHEA-COMP:14527"/>
        <dbReference type="Rhea" id="RHEA-COMP:17342"/>
        <dbReference type="ChEBI" id="CHEBI:33019"/>
        <dbReference type="ChEBI" id="CHEBI:61557"/>
        <dbReference type="ChEBI" id="CHEBI:140395"/>
        <dbReference type="EC" id="2.7.7.6"/>
    </reaction>
</comment>
<dbReference type="EMBL" id="QQAY01000016">
    <property type="protein sequence ID" value="RDI39017.1"/>
    <property type="molecule type" value="Genomic_DNA"/>
</dbReference>
<dbReference type="InterPro" id="IPR007642">
    <property type="entry name" value="RNA_pol_Rpb2_2"/>
</dbReference>
<evidence type="ECO:0000259" key="13">
    <source>
        <dbReference type="Pfam" id="PF04561"/>
    </source>
</evidence>
<feature type="domain" description="DNA-directed RNA polymerase subunit 2 hybrid-binding" evidence="11">
    <location>
        <begin position="675"/>
        <end position="1068"/>
    </location>
</feature>
<evidence type="ECO:0000256" key="7">
    <source>
        <dbReference type="HAMAP-Rule" id="MF_01321"/>
    </source>
</evidence>
<evidence type="ECO:0000259" key="14">
    <source>
        <dbReference type="Pfam" id="PF04563"/>
    </source>
</evidence>
<comment type="subunit">
    <text evidence="7 9">The RNAP catalytic core consists of 2 alpha, 1 beta, 1 beta' and 1 omega subunit. When a sigma factor is associated with the core the holoenzyme is formed, which can initiate transcription.</text>
</comment>
<evidence type="ECO:0000256" key="4">
    <source>
        <dbReference type="ARBA" id="ARBA00022695"/>
    </source>
</evidence>
<dbReference type="InterPro" id="IPR010243">
    <property type="entry name" value="RNA_pol_bsu_bac"/>
</dbReference>
<feature type="domain" description="DNA-directed RNA polymerase beta subunit external 1" evidence="16">
    <location>
        <begin position="546"/>
        <end position="613"/>
    </location>
</feature>
<dbReference type="InterPro" id="IPR014724">
    <property type="entry name" value="RNA_pol_RPB2_OB-fold"/>
</dbReference>
<evidence type="ECO:0000259" key="15">
    <source>
        <dbReference type="Pfam" id="PF04565"/>
    </source>
</evidence>
<dbReference type="HAMAP" id="MF_01321">
    <property type="entry name" value="RNApol_bact_RpoB"/>
    <property type="match status" value="1"/>
</dbReference>
<evidence type="ECO:0000259" key="11">
    <source>
        <dbReference type="Pfam" id="PF00562"/>
    </source>
</evidence>
<dbReference type="EC" id="2.7.7.6" evidence="7 9"/>
<dbReference type="AlphaFoldDB" id="A0A370G5C1"/>
<dbReference type="Gene3D" id="3.90.1110.10">
    <property type="entry name" value="RNA polymerase Rpb2, domain 2"/>
    <property type="match status" value="1"/>
</dbReference>
<dbReference type="RefSeq" id="WP_114746858.1">
    <property type="nucleotide sequence ID" value="NZ_QQAY01000016.1"/>
</dbReference>
<keyword evidence="3 7" id="KW-0808">Transferase</keyword>
<feature type="domain" description="RNA polymerase Rpb2" evidence="13">
    <location>
        <begin position="371"/>
        <end position="409"/>
    </location>
</feature>
<dbReference type="Pfam" id="PF00562">
    <property type="entry name" value="RNA_pol_Rpb2_6"/>
    <property type="match status" value="1"/>
</dbReference>
<dbReference type="InterPro" id="IPR019462">
    <property type="entry name" value="DNA-dir_RNA_pol_bsu_external_1"/>
</dbReference>
<dbReference type="Pfam" id="PF04563">
    <property type="entry name" value="RNA_pol_Rpb2_1"/>
    <property type="match status" value="1"/>
</dbReference>
<evidence type="ECO:0000256" key="10">
    <source>
        <dbReference type="SAM" id="MobiDB-lite"/>
    </source>
</evidence>
<dbReference type="FunFam" id="3.90.1800.10:FF:000001">
    <property type="entry name" value="DNA-directed RNA polymerase subunit beta"/>
    <property type="match status" value="1"/>
</dbReference>
<evidence type="ECO:0000256" key="8">
    <source>
        <dbReference type="RuleBase" id="RU000434"/>
    </source>
</evidence>
<dbReference type="Gene3D" id="2.30.150.10">
    <property type="entry name" value="DNA-directed RNA polymerase, beta subunit, external 1 domain"/>
    <property type="match status" value="1"/>
</dbReference>
<dbReference type="Pfam" id="PF04560">
    <property type="entry name" value="RNA_pol_Rpb2_7"/>
    <property type="match status" value="1"/>
</dbReference>
<organism evidence="17 18">
    <name type="scientific">Falsibacillus pallidus</name>
    <dbReference type="NCBI Taxonomy" id="493781"/>
    <lineage>
        <taxon>Bacteria</taxon>
        <taxon>Bacillati</taxon>
        <taxon>Bacillota</taxon>
        <taxon>Bacilli</taxon>
        <taxon>Bacillales</taxon>
        <taxon>Bacillaceae</taxon>
        <taxon>Falsibacillus</taxon>
    </lineage>
</organism>
<protein>
    <recommendedName>
        <fullName evidence="7 9">DNA-directed RNA polymerase subunit beta</fullName>
        <shortName evidence="7">RNAP subunit beta</shortName>
        <ecNumber evidence="7 9">2.7.7.6</ecNumber>
    </recommendedName>
    <alternativeName>
        <fullName evidence="7">RNA polymerase subunit beta</fullName>
    </alternativeName>
    <alternativeName>
        <fullName evidence="7">Transcriptase subunit beta</fullName>
    </alternativeName>
</protein>
<dbReference type="Pfam" id="PF04561">
    <property type="entry name" value="RNA_pol_Rpb2_2"/>
    <property type="match status" value="2"/>
</dbReference>
<evidence type="ECO:0000313" key="18">
    <source>
        <dbReference type="Proteomes" id="UP000255326"/>
    </source>
</evidence>
<comment type="caution">
    <text evidence="17">The sequence shown here is derived from an EMBL/GenBank/DDBJ whole genome shotgun (WGS) entry which is preliminary data.</text>
</comment>
<evidence type="ECO:0000256" key="9">
    <source>
        <dbReference type="RuleBase" id="RU363031"/>
    </source>
</evidence>
<dbReference type="InterPro" id="IPR037033">
    <property type="entry name" value="DNA-dir_RNAP_su2_hyb_sf"/>
</dbReference>
<keyword evidence="18" id="KW-1185">Reference proteome</keyword>
<dbReference type="PROSITE" id="PS01166">
    <property type="entry name" value="RNA_POL_BETA"/>
    <property type="match status" value="1"/>
</dbReference>
<dbReference type="CDD" id="cd00653">
    <property type="entry name" value="RNA_pol_B_RPB2"/>
    <property type="match status" value="1"/>
</dbReference>
<dbReference type="InterPro" id="IPR007645">
    <property type="entry name" value="RNA_pol_Rpb2_3"/>
</dbReference>
<dbReference type="GO" id="GO:0032549">
    <property type="term" value="F:ribonucleoside binding"/>
    <property type="evidence" value="ECO:0007669"/>
    <property type="project" value="InterPro"/>
</dbReference>
<dbReference type="Pfam" id="PF04565">
    <property type="entry name" value="RNA_pol_Rpb2_3"/>
    <property type="match status" value="1"/>
</dbReference>
<keyword evidence="4 7" id="KW-0548">Nucleotidyltransferase</keyword>
<comment type="similarity">
    <text evidence="7 8">Belongs to the RNA polymerase beta chain family.</text>
</comment>
<evidence type="ECO:0000256" key="5">
    <source>
        <dbReference type="ARBA" id="ARBA00023163"/>
    </source>
</evidence>
<dbReference type="InterPro" id="IPR007641">
    <property type="entry name" value="RNA_pol_Rpb2_7"/>
</dbReference>
<dbReference type="Gene3D" id="3.90.1800.10">
    <property type="entry name" value="RNA polymerase alpha subunit dimerisation domain"/>
    <property type="match status" value="1"/>
</dbReference>
<dbReference type="InterPro" id="IPR007120">
    <property type="entry name" value="DNA-dir_RNAP_su2_dom"/>
</dbReference>
<keyword evidence="2 7" id="KW-0240">DNA-directed RNA polymerase</keyword>
<dbReference type="Proteomes" id="UP000255326">
    <property type="component" value="Unassembled WGS sequence"/>
</dbReference>
<feature type="compositionally biased region" description="Basic and acidic residues" evidence="10">
    <location>
        <begin position="1173"/>
        <end position="1186"/>
    </location>
</feature>
<name>A0A370G5C1_9BACI</name>
<dbReference type="InterPro" id="IPR007121">
    <property type="entry name" value="RNA_pol_bsu_CS"/>
</dbReference>
<feature type="domain" description="RNA polymerase Rpb2" evidence="15">
    <location>
        <begin position="468"/>
        <end position="536"/>
    </location>
</feature>
<dbReference type="Gene3D" id="2.40.50.100">
    <property type="match status" value="1"/>
</dbReference>
<dbReference type="SUPFAM" id="SSF64484">
    <property type="entry name" value="beta and beta-prime subunits of DNA dependent RNA-polymerase"/>
    <property type="match status" value="1"/>
</dbReference>
<comment type="function">
    <text evidence="1 7 9">DNA-dependent RNA polymerase catalyzes the transcription of DNA into RNA using the four ribonucleoside triphosphates as substrates.</text>
</comment>
<dbReference type="Pfam" id="PF10385">
    <property type="entry name" value="RNA_pol_Rpb2_45"/>
    <property type="match status" value="1"/>
</dbReference>
<dbReference type="Gene3D" id="3.90.1100.10">
    <property type="match status" value="2"/>
</dbReference>
<dbReference type="GO" id="GO:0003899">
    <property type="term" value="F:DNA-directed RNA polymerase activity"/>
    <property type="evidence" value="ECO:0007669"/>
    <property type="project" value="UniProtKB-UniRule"/>
</dbReference>
<evidence type="ECO:0000256" key="3">
    <source>
        <dbReference type="ARBA" id="ARBA00022679"/>
    </source>
</evidence>
<keyword evidence="5 7" id="KW-0804">Transcription</keyword>
<proteinExistence type="inferred from homology"/>
<sequence>MTGQLVQYGRHRQRRSFARISEVLELPNLIEIQTSSYQWFLDEGLKEMFHDISPIEDFTGNLSLEFIDYSLGEPKYSVEESKERDVTFSAPLRVKVRLVNKETGEVKDQDVFMGDFPLMTETGTFVINGAERVIVSQLVRSPSVYYSGKLDKNGKKGFTATVIPNRGAWLEYETDAKDVVYVRIDRTRKLPVTVLLRALGFGSDQEIIDLVGDNEYIRNTLEKDNTESTEKALLEIYERLRPGEPPTVENAKSLLVSRFFDPKRYDLANVGRYKINKKLHIKNRLFNQKLAETLADPETGEIIAEKGTLLDRRTLDKILPQLESGVGFKTFRQNGGVVEEDIVLQSIKIFAPNEEGEKDINVIANAFVEEAIKNITPADIISSISYFFNLLHEVGDTDDIDHLGNRRLRSVGELLQNQFRIGLSRMERVVRERMSIQDTNTITPQQLINIRPVIASIKEFFGSSQLSQFMDQTNPLAELTHKRRLSALGPGGLTRERAGFEVRDVHYSHYGRMCPIETPEGPNIGLINSLSSFAKVNRFGFIETPYRRVDPETGDVTNHIDYLTADEEDNYVVAQANARLGDNGQFLDEEVIARFRGENTVIKRERIDYMDVSPKQVVSAATACIPFLENDDSNRALMGANMQRQAVPLMQPESPIVGTGMEYVSAKDSGAAVICKHEGIVEHVESREVWVRRIKEVDGQEVKGDLDKYRMQKFIRSNQGTCYNQRPIVAVGNRVTKGEILADGPSMEKGELALGRNVMVGFMTWDGYNYEDAIIMSERLVKDDVYTSIHIEEYESESRDTKLGPEEITRDIPNVGEDALRNLDERGIIRVGAEVKDGDLLVGKVTPKGVTELTAEERLLHAIFGEKAREVRDTSLRVPHGGEGIILDVKVFNREDGDELPPGVNQLVRVYIVQKRKISEGDKMAGRHGNKGVISRILPEEDMPYLPDGTPIDIMLNPLGVPSRMNIGQVLELHLGMAARTLGIHVASPVFDGAREEDVWSTIEEAGMARDAKTILYDGRTGEPFDNRVSVGIMYMIKLAHMVDDKLHARSTGPYSLVTQQPLGGKAQFGGQRFGEMEVWALEAYGAAYTLQEILTVKSDDVVGRVKTYEAIVKGENVPEPGVPESFKVLIKELQSLGMDVKILSGDEEEIEMRDMEDEEEQQQADTLNIAPDSKKEESEIVGSKE</sequence>
<dbReference type="PANTHER" id="PTHR20856">
    <property type="entry name" value="DNA-DIRECTED RNA POLYMERASE I SUBUNIT 2"/>
    <property type="match status" value="1"/>
</dbReference>
<evidence type="ECO:0000259" key="12">
    <source>
        <dbReference type="Pfam" id="PF04560"/>
    </source>
</evidence>
<evidence type="ECO:0000313" key="17">
    <source>
        <dbReference type="EMBL" id="RDI39017.1"/>
    </source>
</evidence>